<accession>A0A5C4S1J7</accession>
<evidence type="ECO:0000313" key="5">
    <source>
        <dbReference type="EMBL" id="TNJ36982.1"/>
    </source>
</evidence>
<reference evidence="5 6" key="1">
    <citation type="submission" date="2019-05" db="EMBL/GenBank/DDBJ databases">
        <title>Draft Whole-Genome sequence of the green sulfur bacterium Prosthecochloris vibrioformis DSM 260.</title>
        <authorList>
            <person name="Meyer T.E."/>
            <person name="Kyndt J.A."/>
        </authorList>
    </citation>
    <scope>NUCLEOTIDE SEQUENCE [LARGE SCALE GENOMIC DNA]</scope>
    <source>
        <strain evidence="5 6">DSM 260</strain>
    </source>
</reference>
<dbReference type="InterPro" id="IPR001789">
    <property type="entry name" value="Sig_transdc_resp-reg_receiver"/>
</dbReference>
<dbReference type="PROSITE" id="PS50110">
    <property type="entry name" value="RESPONSE_REGULATORY"/>
    <property type="match status" value="1"/>
</dbReference>
<keyword evidence="6" id="KW-1185">Reference proteome</keyword>
<keyword evidence="3" id="KW-1133">Transmembrane helix</keyword>
<feature type="modified residue" description="4-aspartylphosphate" evidence="2">
    <location>
        <position position="112"/>
    </location>
</feature>
<protein>
    <submittedName>
        <fullName evidence="5">Response regulator</fullName>
    </submittedName>
</protein>
<comment type="caution">
    <text evidence="5">The sequence shown here is derived from an EMBL/GenBank/DDBJ whole genome shotgun (WGS) entry which is preliminary data.</text>
</comment>
<organism evidence="5 6">
    <name type="scientific">Prosthecochloris vibrioformis</name>
    <name type="common">Chlorobium vibrioforme</name>
    <dbReference type="NCBI Taxonomy" id="1098"/>
    <lineage>
        <taxon>Bacteria</taxon>
        <taxon>Pseudomonadati</taxon>
        <taxon>Chlorobiota</taxon>
        <taxon>Chlorobiia</taxon>
        <taxon>Chlorobiales</taxon>
        <taxon>Chlorobiaceae</taxon>
        <taxon>Prosthecochloris</taxon>
    </lineage>
</organism>
<dbReference type="SUPFAM" id="SSF52172">
    <property type="entry name" value="CheY-like"/>
    <property type="match status" value="1"/>
</dbReference>
<keyword evidence="3" id="KW-0472">Membrane</keyword>
<evidence type="ECO:0000256" key="1">
    <source>
        <dbReference type="ARBA" id="ARBA00022553"/>
    </source>
</evidence>
<name>A0A5C4S1J7_PROVB</name>
<gene>
    <name evidence="5" type="ORF">FGF68_05255</name>
</gene>
<dbReference type="PANTHER" id="PTHR44591:SF3">
    <property type="entry name" value="RESPONSE REGULATORY DOMAIN-CONTAINING PROTEIN"/>
    <property type="match status" value="1"/>
</dbReference>
<dbReference type="CDD" id="cd17546">
    <property type="entry name" value="REC_hyHK_CKI1_RcsC-like"/>
    <property type="match status" value="1"/>
</dbReference>
<evidence type="ECO:0000259" key="4">
    <source>
        <dbReference type="PROSITE" id="PS50110"/>
    </source>
</evidence>
<feature type="transmembrane region" description="Helical" evidence="3">
    <location>
        <begin position="36"/>
        <end position="55"/>
    </location>
</feature>
<dbReference type="Pfam" id="PF00072">
    <property type="entry name" value="Response_reg"/>
    <property type="match status" value="1"/>
</dbReference>
<dbReference type="InterPro" id="IPR011006">
    <property type="entry name" value="CheY-like_superfamily"/>
</dbReference>
<dbReference type="Gene3D" id="3.40.50.2300">
    <property type="match status" value="1"/>
</dbReference>
<dbReference type="Proteomes" id="UP000309544">
    <property type="component" value="Unassembled WGS sequence"/>
</dbReference>
<dbReference type="PANTHER" id="PTHR44591">
    <property type="entry name" value="STRESS RESPONSE REGULATOR PROTEIN 1"/>
    <property type="match status" value="1"/>
</dbReference>
<evidence type="ECO:0000313" key="6">
    <source>
        <dbReference type="Proteomes" id="UP000309544"/>
    </source>
</evidence>
<dbReference type="InterPro" id="IPR050595">
    <property type="entry name" value="Bact_response_regulator"/>
</dbReference>
<feature type="domain" description="Response regulatory" evidence="4">
    <location>
        <begin position="63"/>
        <end position="179"/>
    </location>
</feature>
<dbReference type="GO" id="GO:0000160">
    <property type="term" value="P:phosphorelay signal transduction system"/>
    <property type="evidence" value="ECO:0007669"/>
    <property type="project" value="InterPro"/>
</dbReference>
<evidence type="ECO:0000256" key="2">
    <source>
        <dbReference type="PROSITE-ProRule" id="PRU00169"/>
    </source>
</evidence>
<dbReference type="EMBL" id="VDCI01000003">
    <property type="protein sequence ID" value="TNJ36982.1"/>
    <property type="molecule type" value="Genomic_DNA"/>
</dbReference>
<dbReference type="SMART" id="SM00448">
    <property type="entry name" value="REC"/>
    <property type="match status" value="1"/>
</dbReference>
<evidence type="ECO:0000256" key="3">
    <source>
        <dbReference type="SAM" id="Phobius"/>
    </source>
</evidence>
<sequence>MLIELIRCSYKDYSVRAYLDQRYGFFFQISHKLRNIHTIICIFVVLGIFSFPPLLEIVMSIPSILLVDDEPSHLRLLEVMLRMTDYRLLTATDGYKAMEICKQERPSLIFADVHMPVLDGIEFRRLLLEDADFSSVPFIFMSGYWHTKFHIEEVRLNCDAFLAKPFDAEDLEQVMTKVLSSSVSV</sequence>
<keyword evidence="1 2" id="KW-0597">Phosphoprotein</keyword>
<proteinExistence type="predicted"/>
<dbReference type="AlphaFoldDB" id="A0A5C4S1J7"/>
<keyword evidence="3" id="KW-0812">Transmembrane</keyword>